<organism evidence="2 3">
    <name type="scientific">Thyridium curvatum</name>
    <dbReference type="NCBI Taxonomy" id="1093900"/>
    <lineage>
        <taxon>Eukaryota</taxon>
        <taxon>Fungi</taxon>
        <taxon>Dikarya</taxon>
        <taxon>Ascomycota</taxon>
        <taxon>Pezizomycotina</taxon>
        <taxon>Sordariomycetes</taxon>
        <taxon>Sordariomycetidae</taxon>
        <taxon>Thyridiales</taxon>
        <taxon>Thyridiaceae</taxon>
        <taxon>Thyridium</taxon>
    </lineage>
</organism>
<proteinExistence type="predicted"/>
<dbReference type="InParanoid" id="A0A507AX50"/>
<dbReference type="PANTHER" id="PTHR33112">
    <property type="entry name" value="DOMAIN PROTEIN, PUTATIVE-RELATED"/>
    <property type="match status" value="1"/>
</dbReference>
<protein>
    <recommendedName>
        <fullName evidence="1">Heterokaryon incompatibility domain-containing protein</fullName>
    </recommendedName>
</protein>
<evidence type="ECO:0000313" key="3">
    <source>
        <dbReference type="Proteomes" id="UP000319257"/>
    </source>
</evidence>
<dbReference type="RefSeq" id="XP_030997066.1">
    <property type="nucleotide sequence ID" value="XM_031139064.1"/>
</dbReference>
<reference evidence="2 3" key="1">
    <citation type="submission" date="2019-06" db="EMBL/GenBank/DDBJ databases">
        <title>Draft genome sequence of the filamentous fungus Phialemoniopsis curvata isolated from diesel fuel.</title>
        <authorList>
            <person name="Varaljay V.A."/>
            <person name="Lyon W.J."/>
            <person name="Crouch A.L."/>
            <person name="Drake C.E."/>
            <person name="Hollomon J.M."/>
            <person name="Nadeau L.J."/>
            <person name="Nunn H.S."/>
            <person name="Stevenson B.S."/>
            <person name="Bojanowski C.L."/>
            <person name="Crookes-Goodson W.J."/>
        </authorList>
    </citation>
    <scope>NUCLEOTIDE SEQUENCE [LARGE SCALE GENOMIC DNA]</scope>
    <source>
        <strain evidence="2 3">D216</strain>
    </source>
</reference>
<dbReference type="Pfam" id="PF06985">
    <property type="entry name" value="HET"/>
    <property type="match status" value="1"/>
</dbReference>
<feature type="domain" description="Heterokaryon incompatibility" evidence="1">
    <location>
        <begin position="224"/>
        <end position="298"/>
    </location>
</feature>
<gene>
    <name evidence="2" type="ORF">E0L32_004632</name>
</gene>
<dbReference type="PANTHER" id="PTHR33112:SF16">
    <property type="entry name" value="HETEROKARYON INCOMPATIBILITY DOMAIN-CONTAINING PROTEIN"/>
    <property type="match status" value="1"/>
</dbReference>
<keyword evidence="3" id="KW-1185">Reference proteome</keyword>
<dbReference type="Proteomes" id="UP000319257">
    <property type="component" value="Unassembled WGS sequence"/>
</dbReference>
<comment type="caution">
    <text evidence="2">The sequence shown here is derived from an EMBL/GenBank/DDBJ whole genome shotgun (WGS) entry which is preliminary data.</text>
</comment>
<sequence>MICDTCLKVVQWIVETHAAPDPTPFLRPGPDGCTVASDSKSCCWVCSVFRQNLRLYHPERREQWDDGPMRTAYRHPAVVLGEGEDGYGYEYIASCAIELGGFALDFPFEVNYSSTRSRFRRHPGPGGIIHPPVRPSASYCLLTEFSVFRAKHEKPNGDALHEANGTNCDLSLVRKWIGECDAKHAMRCTSKHQVWSPRRLVYLGDQDAHVKVVTVSKTWPAEPYATVSYRRPSPLRPSPMLLLENRHELEQYIPVETLPMALQDAMHVARGLGISFIWIDALCIIQDTEDDTAPQSEMTEKPADGVDGNGNDDLHYLRSVYRYGCINISATGAIHSDEPLVSNRCALYHAESLLVNSHGKPVRLSPRNDDLPDQVLLDSRAWIFQEENLARRTLHLGGYEMAWSCRECCRTESFGIKPSQYQTVTPQNWLLQVEKFSRRRLYHQTDVLDAVRGLSGLWAGSCDIPVVRGICVADLGRALLWRPTDEAQASPADDSLSLYAPSWTWLSVKRQVTHPVGLIYYATFQGKEMYTCLSPGQKDDIVAMDLIELPESLKRHDKGRLLGPGYSDDTWGLTVLGNMNSLNMKVVGSPPHYSDIIIGGKSLENTKILVALDHGAQMLTSAAPVTNMRFIATYCNPTQIAGIVVRPHQPDLQTPKWKRIGILQIILVQSIHRTKRPKVGAMETLVEMDKSLYITPSTLLSGRISNIIEFLSINACEPGTADCQRVLLENGKCAPRPITLV</sequence>
<evidence type="ECO:0000313" key="2">
    <source>
        <dbReference type="EMBL" id="TPX15355.1"/>
    </source>
</evidence>
<dbReference type="GeneID" id="41972079"/>
<dbReference type="AlphaFoldDB" id="A0A507AX50"/>
<accession>A0A507AX50</accession>
<dbReference type="OrthoDB" id="3486565at2759"/>
<name>A0A507AX50_9PEZI</name>
<dbReference type="EMBL" id="SKBQ01000022">
    <property type="protein sequence ID" value="TPX15355.1"/>
    <property type="molecule type" value="Genomic_DNA"/>
</dbReference>
<evidence type="ECO:0000259" key="1">
    <source>
        <dbReference type="Pfam" id="PF06985"/>
    </source>
</evidence>
<dbReference type="InterPro" id="IPR010730">
    <property type="entry name" value="HET"/>
</dbReference>